<gene>
    <name evidence="6" type="ORF">LJ656_23070</name>
</gene>
<dbReference type="SUPFAM" id="SSF53448">
    <property type="entry name" value="Nucleotide-diphospho-sugar transferases"/>
    <property type="match status" value="1"/>
</dbReference>
<feature type="transmembrane region" description="Helical" evidence="4">
    <location>
        <begin position="279"/>
        <end position="296"/>
    </location>
</feature>
<feature type="transmembrane region" description="Helical" evidence="4">
    <location>
        <begin position="302"/>
        <end position="320"/>
    </location>
</feature>
<proteinExistence type="inferred from homology"/>
<comment type="similarity">
    <text evidence="1">Belongs to the glycosyltransferase 2 family.</text>
</comment>
<evidence type="ECO:0000313" key="6">
    <source>
        <dbReference type="EMBL" id="MCC8395473.1"/>
    </source>
</evidence>
<reference evidence="6 7" key="1">
    <citation type="submission" date="2021-11" db="EMBL/GenBank/DDBJ databases">
        <authorList>
            <person name="Oh E.-T."/>
            <person name="Kim S.-B."/>
        </authorList>
    </citation>
    <scope>NUCLEOTIDE SEQUENCE [LARGE SCALE GENOMIC DNA]</scope>
    <source>
        <strain evidence="6 7">MMS20-SJTR3</strain>
    </source>
</reference>
<dbReference type="InterPro" id="IPR029044">
    <property type="entry name" value="Nucleotide-diphossugar_trans"/>
</dbReference>
<dbReference type="EMBL" id="JAJITD010000012">
    <property type="protein sequence ID" value="MCC8395473.1"/>
    <property type="molecule type" value="Genomic_DNA"/>
</dbReference>
<evidence type="ECO:0000256" key="4">
    <source>
        <dbReference type="SAM" id="Phobius"/>
    </source>
</evidence>
<dbReference type="Gene3D" id="3.90.550.10">
    <property type="entry name" value="Spore Coat Polysaccharide Biosynthesis Protein SpsA, Chain A"/>
    <property type="match status" value="1"/>
</dbReference>
<keyword evidence="4" id="KW-0812">Transmembrane</keyword>
<dbReference type="InterPro" id="IPR001173">
    <property type="entry name" value="Glyco_trans_2-like"/>
</dbReference>
<dbReference type="PANTHER" id="PTHR43179:SF12">
    <property type="entry name" value="GALACTOFURANOSYLTRANSFERASE GLFT2"/>
    <property type="match status" value="1"/>
</dbReference>
<dbReference type="RefSeq" id="WP_230511832.1">
    <property type="nucleotide sequence ID" value="NZ_JAJITD010000012.1"/>
</dbReference>
<keyword evidence="4" id="KW-1133">Transmembrane helix</keyword>
<evidence type="ECO:0000256" key="3">
    <source>
        <dbReference type="ARBA" id="ARBA00022679"/>
    </source>
</evidence>
<keyword evidence="2" id="KW-0328">Glycosyltransferase</keyword>
<organism evidence="6 7">
    <name type="scientific">Paraburkholderia sejongensis</name>
    <dbReference type="NCBI Taxonomy" id="2886946"/>
    <lineage>
        <taxon>Bacteria</taxon>
        <taxon>Pseudomonadati</taxon>
        <taxon>Pseudomonadota</taxon>
        <taxon>Betaproteobacteria</taxon>
        <taxon>Burkholderiales</taxon>
        <taxon>Burkholderiaceae</taxon>
        <taxon>Paraburkholderia</taxon>
    </lineage>
</organism>
<keyword evidence="4" id="KW-0472">Membrane</keyword>
<dbReference type="Proteomes" id="UP001431019">
    <property type="component" value="Unassembled WGS sequence"/>
</dbReference>
<dbReference type="PANTHER" id="PTHR43179">
    <property type="entry name" value="RHAMNOSYLTRANSFERASE WBBL"/>
    <property type="match status" value="1"/>
</dbReference>
<evidence type="ECO:0000256" key="2">
    <source>
        <dbReference type="ARBA" id="ARBA00022676"/>
    </source>
</evidence>
<dbReference type="CDD" id="cd00761">
    <property type="entry name" value="Glyco_tranf_GTA_type"/>
    <property type="match status" value="1"/>
</dbReference>
<keyword evidence="7" id="KW-1185">Reference proteome</keyword>
<protein>
    <submittedName>
        <fullName evidence="6">Glycosyltransferase family 2 protein</fullName>
    </submittedName>
</protein>
<feature type="transmembrane region" description="Helical" evidence="4">
    <location>
        <begin position="332"/>
        <end position="352"/>
    </location>
</feature>
<dbReference type="Pfam" id="PF00535">
    <property type="entry name" value="Glycos_transf_2"/>
    <property type="match status" value="1"/>
</dbReference>
<name>A0ABS8K0L6_9BURK</name>
<accession>A0ABS8K0L6</accession>
<feature type="domain" description="Glycosyltransferase 2-like" evidence="5">
    <location>
        <begin position="40"/>
        <end position="161"/>
    </location>
</feature>
<evidence type="ECO:0000313" key="7">
    <source>
        <dbReference type="Proteomes" id="UP001431019"/>
    </source>
</evidence>
<evidence type="ECO:0000259" key="5">
    <source>
        <dbReference type="Pfam" id="PF00535"/>
    </source>
</evidence>
<comment type="caution">
    <text evidence="6">The sequence shown here is derived from an EMBL/GenBank/DDBJ whole genome shotgun (WGS) entry which is preliminary data.</text>
</comment>
<keyword evidence="3" id="KW-0808">Transferase</keyword>
<sequence>MSTAFLCPPLLHSGVTERRSSADSEESGWGVVSRSIPDVSVVVPTYRRPAMLANCLRALCAQQLAPDRYEIVICDDGPDDDTRACVERFAREQAPRGLEIVYLPVTRTQGPAGARNAGWQHARASLIAFTDDDTLPDPHWLSAGIAALAHGAAAAAGTIVVPLPALPDLPTDHEADTGGLARAEFATANVFVTRAALAATGGFDERFTCAWREDSDLQFTLLSAGGKIVRATDAIVVHPVRPARWGVSIGQQKKSQFDALLYRKHPELFRARIRARPPLLYYAILVAALVAIGGMFAQQAAVATAGWVAWCALTGYFSALRLRRRNRGWRHIAEMVWTSIPIPFLSIFWRLYGAIRFKVFFP</sequence>
<evidence type="ECO:0000256" key="1">
    <source>
        <dbReference type="ARBA" id="ARBA00006739"/>
    </source>
</evidence>